<organism evidence="1 2">
    <name type="scientific">Methylobacterium radiotolerans</name>
    <dbReference type="NCBI Taxonomy" id="31998"/>
    <lineage>
        <taxon>Bacteria</taxon>
        <taxon>Pseudomonadati</taxon>
        <taxon>Pseudomonadota</taxon>
        <taxon>Alphaproteobacteria</taxon>
        <taxon>Hyphomicrobiales</taxon>
        <taxon>Methylobacteriaceae</taxon>
        <taxon>Methylobacterium</taxon>
    </lineage>
</organism>
<sequence>MMKVFQIRQAATGAILWTGSASDPIAALDAMAHEAGYYDHGDIPDHLRAGGLSAEEIRV</sequence>
<dbReference type="Proteomes" id="UP001549119">
    <property type="component" value="Unassembled WGS sequence"/>
</dbReference>
<keyword evidence="2" id="KW-1185">Reference proteome</keyword>
<protein>
    <submittedName>
        <fullName evidence="1">Uncharacterized protein</fullName>
    </submittedName>
</protein>
<gene>
    <name evidence="1" type="ORF">ABIC20_006560</name>
</gene>
<accession>A0ABV2NSE4</accession>
<reference evidence="1 2" key="1">
    <citation type="submission" date="2024-06" db="EMBL/GenBank/DDBJ databases">
        <title>Genomics of switchgrass bacterial isolates.</title>
        <authorList>
            <person name="Shade A."/>
        </authorList>
    </citation>
    <scope>NUCLEOTIDE SEQUENCE [LARGE SCALE GENOMIC DNA]</scope>
    <source>
        <strain evidence="1 2">PvP084</strain>
    </source>
</reference>
<dbReference type="RefSeq" id="WP_149311573.1">
    <property type="nucleotide sequence ID" value="NZ_JBEPNV010000001.1"/>
</dbReference>
<evidence type="ECO:0000313" key="1">
    <source>
        <dbReference type="EMBL" id="MET3869251.1"/>
    </source>
</evidence>
<comment type="caution">
    <text evidence="1">The sequence shown here is derived from an EMBL/GenBank/DDBJ whole genome shotgun (WGS) entry which is preliminary data.</text>
</comment>
<evidence type="ECO:0000313" key="2">
    <source>
        <dbReference type="Proteomes" id="UP001549119"/>
    </source>
</evidence>
<dbReference type="EMBL" id="JBEPNW010000002">
    <property type="protein sequence ID" value="MET3869251.1"/>
    <property type="molecule type" value="Genomic_DNA"/>
</dbReference>
<name>A0ABV2NSE4_9HYPH</name>
<proteinExistence type="predicted"/>